<organism evidence="1 2">
    <name type="scientific">Pristionchus mayeri</name>
    <dbReference type="NCBI Taxonomy" id="1317129"/>
    <lineage>
        <taxon>Eukaryota</taxon>
        <taxon>Metazoa</taxon>
        <taxon>Ecdysozoa</taxon>
        <taxon>Nematoda</taxon>
        <taxon>Chromadorea</taxon>
        <taxon>Rhabditida</taxon>
        <taxon>Rhabditina</taxon>
        <taxon>Diplogasteromorpha</taxon>
        <taxon>Diplogasteroidea</taxon>
        <taxon>Neodiplogasteridae</taxon>
        <taxon>Pristionchus</taxon>
    </lineage>
</organism>
<gene>
    <name evidence="1" type="ORF">PMAYCL1PPCAC_28870</name>
</gene>
<proteinExistence type="predicted"/>
<protein>
    <submittedName>
        <fullName evidence="1">Uncharacterized protein</fullName>
    </submittedName>
</protein>
<feature type="non-terminal residue" evidence="1">
    <location>
        <position position="65"/>
    </location>
</feature>
<reference evidence="2" key="1">
    <citation type="submission" date="2022-10" db="EMBL/GenBank/DDBJ databases">
        <title>Genome assembly of Pristionchus species.</title>
        <authorList>
            <person name="Yoshida K."/>
            <person name="Sommer R.J."/>
        </authorList>
    </citation>
    <scope>NUCLEOTIDE SEQUENCE [LARGE SCALE GENOMIC DNA]</scope>
    <source>
        <strain evidence="2">RS5460</strain>
    </source>
</reference>
<name>A0AAN5DAN4_9BILA</name>
<dbReference type="AlphaFoldDB" id="A0AAN5DAN4"/>
<dbReference type="EMBL" id="BTRK01000006">
    <property type="protein sequence ID" value="GMR58675.1"/>
    <property type="molecule type" value="Genomic_DNA"/>
</dbReference>
<feature type="non-terminal residue" evidence="1">
    <location>
        <position position="1"/>
    </location>
</feature>
<comment type="caution">
    <text evidence="1">The sequence shown here is derived from an EMBL/GenBank/DDBJ whole genome shotgun (WGS) entry which is preliminary data.</text>
</comment>
<accession>A0AAN5DAN4</accession>
<sequence>RNAEELASSILCKEVSYSFALSSLCSSPLMESRDRSSPQAMVCGSNSSAVCYQTTSETFVNAFAQ</sequence>
<evidence type="ECO:0000313" key="1">
    <source>
        <dbReference type="EMBL" id="GMR58675.1"/>
    </source>
</evidence>
<dbReference type="Proteomes" id="UP001328107">
    <property type="component" value="Unassembled WGS sequence"/>
</dbReference>
<keyword evidence="2" id="KW-1185">Reference proteome</keyword>
<evidence type="ECO:0000313" key="2">
    <source>
        <dbReference type="Proteomes" id="UP001328107"/>
    </source>
</evidence>